<feature type="compositionally biased region" description="Basic residues" evidence="1">
    <location>
        <begin position="70"/>
        <end position="80"/>
    </location>
</feature>
<evidence type="ECO:0000313" key="2">
    <source>
        <dbReference type="EMBL" id="QAT65632.1"/>
    </source>
</evidence>
<name>A0AAJ3YYU3_9BACI</name>
<accession>A0AAJ3YYU3</accession>
<dbReference type="AlphaFoldDB" id="A0AAJ3YYU3"/>
<reference evidence="2 3" key="1">
    <citation type="submission" date="2019-01" db="EMBL/GenBank/DDBJ databases">
        <title>Genome sequence of Bacillus glycinifermentans SRCM103574.</title>
        <authorList>
            <person name="Kong H.-J."/>
            <person name="Jeong S.-Y."/>
            <person name="Jeong D.-Y."/>
        </authorList>
    </citation>
    <scope>NUCLEOTIDE SEQUENCE [LARGE SCALE GENOMIC DNA]</scope>
    <source>
        <strain evidence="2 3">SRCM103574</strain>
    </source>
</reference>
<dbReference type="Proteomes" id="UP000288675">
    <property type="component" value="Chromosome"/>
</dbReference>
<dbReference type="Pfam" id="PF11122">
    <property type="entry name" value="Spore-coat_CotD"/>
    <property type="match status" value="1"/>
</dbReference>
<sequence>MSMYDHDYCKPYVARPIVYPTRKCEYHEYSKTIIPHIHPQHISKVKHHKYEHVHYYPTTYSKYEPESHYHSHHGKPCNRKHKEERY</sequence>
<organism evidence="2 3">
    <name type="scientific">Bacillus glycinifermentans</name>
    <dbReference type="NCBI Taxonomy" id="1664069"/>
    <lineage>
        <taxon>Bacteria</taxon>
        <taxon>Bacillati</taxon>
        <taxon>Bacillota</taxon>
        <taxon>Bacilli</taxon>
        <taxon>Bacillales</taxon>
        <taxon>Bacillaceae</taxon>
        <taxon>Bacillus</taxon>
    </lineage>
</organism>
<proteinExistence type="predicted"/>
<keyword evidence="2" id="KW-0946">Virion</keyword>
<evidence type="ECO:0000313" key="3">
    <source>
        <dbReference type="Proteomes" id="UP000288675"/>
    </source>
</evidence>
<keyword evidence="2" id="KW-0167">Capsid protein</keyword>
<protein>
    <submittedName>
        <fullName evidence="2">Spore coat protein</fullName>
    </submittedName>
</protein>
<gene>
    <name evidence="2" type="ORF">EQZ20_12470</name>
</gene>
<evidence type="ECO:0000256" key="1">
    <source>
        <dbReference type="SAM" id="MobiDB-lite"/>
    </source>
</evidence>
<dbReference type="InterPro" id="IPR020108">
    <property type="entry name" value="Spore_coat_CotD"/>
</dbReference>
<dbReference type="EMBL" id="CP035232">
    <property type="protein sequence ID" value="QAT65632.1"/>
    <property type="molecule type" value="Genomic_DNA"/>
</dbReference>
<feature type="region of interest" description="Disordered" evidence="1">
    <location>
        <begin position="66"/>
        <end position="86"/>
    </location>
</feature>